<accession>A0A1L9PLX4</accession>
<proteinExistence type="predicted"/>
<dbReference type="EMBL" id="KV878129">
    <property type="protein sequence ID" value="OJJ02518.1"/>
    <property type="molecule type" value="Genomic_DNA"/>
</dbReference>
<dbReference type="GeneID" id="63731479"/>
<sequence length="86" mass="9618">MGRKRVRRTPTTRPQCVLMNLGLSLALYKSGPSYCNANPALQEPHGAYIHRGDPDINIIPTATSRPLASFPAHVEGRRPWFRHSVL</sequence>
<protein>
    <submittedName>
        <fullName evidence="1">Uncharacterized protein</fullName>
    </submittedName>
</protein>
<organism evidence="1 2">
    <name type="scientific">Aspergillus versicolor CBS 583.65</name>
    <dbReference type="NCBI Taxonomy" id="1036611"/>
    <lineage>
        <taxon>Eukaryota</taxon>
        <taxon>Fungi</taxon>
        <taxon>Dikarya</taxon>
        <taxon>Ascomycota</taxon>
        <taxon>Pezizomycotina</taxon>
        <taxon>Eurotiomycetes</taxon>
        <taxon>Eurotiomycetidae</taxon>
        <taxon>Eurotiales</taxon>
        <taxon>Aspergillaceae</taxon>
        <taxon>Aspergillus</taxon>
        <taxon>Aspergillus subgen. Nidulantes</taxon>
    </lineage>
</organism>
<gene>
    <name evidence="1" type="ORF">ASPVEDRAFT_678518</name>
</gene>
<dbReference type="Proteomes" id="UP000184073">
    <property type="component" value="Unassembled WGS sequence"/>
</dbReference>
<dbReference type="VEuPathDB" id="FungiDB:ASPVEDRAFT_678518"/>
<name>A0A1L9PLX4_ASPVE</name>
<reference evidence="2" key="1">
    <citation type="journal article" date="2017" name="Genome Biol.">
        <title>Comparative genomics reveals high biological diversity and specific adaptations in the industrially and medically important fungal genus Aspergillus.</title>
        <authorList>
            <person name="de Vries R.P."/>
            <person name="Riley R."/>
            <person name="Wiebenga A."/>
            <person name="Aguilar-Osorio G."/>
            <person name="Amillis S."/>
            <person name="Uchima C.A."/>
            <person name="Anderluh G."/>
            <person name="Asadollahi M."/>
            <person name="Askin M."/>
            <person name="Barry K."/>
            <person name="Battaglia E."/>
            <person name="Bayram O."/>
            <person name="Benocci T."/>
            <person name="Braus-Stromeyer S.A."/>
            <person name="Caldana C."/>
            <person name="Canovas D."/>
            <person name="Cerqueira G.C."/>
            <person name="Chen F."/>
            <person name="Chen W."/>
            <person name="Choi C."/>
            <person name="Clum A."/>
            <person name="Dos Santos R.A."/>
            <person name="Damasio A.R."/>
            <person name="Diallinas G."/>
            <person name="Emri T."/>
            <person name="Fekete E."/>
            <person name="Flipphi M."/>
            <person name="Freyberg S."/>
            <person name="Gallo A."/>
            <person name="Gournas C."/>
            <person name="Habgood R."/>
            <person name="Hainaut M."/>
            <person name="Harispe M.L."/>
            <person name="Henrissat B."/>
            <person name="Hilden K.S."/>
            <person name="Hope R."/>
            <person name="Hossain A."/>
            <person name="Karabika E."/>
            <person name="Karaffa L."/>
            <person name="Karanyi Z."/>
            <person name="Krasevec N."/>
            <person name="Kuo A."/>
            <person name="Kusch H."/>
            <person name="LaButti K."/>
            <person name="Lagendijk E.L."/>
            <person name="Lapidus A."/>
            <person name="Levasseur A."/>
            <person name="Lindquist E."/>
            <person name="Lipzen A."/>
            <person name="Logrieco A.F."/>
            <person name="MacCabe A."/>
            <person name="Maekelae M.R."/>
            <person name="Malavazi I."/>
            <person name="Melin P."/>
            <person name="Meyer V."/>
            <person name="Mielnichuk N."/>
            <person name="Miskei M."/>
            <person name="Molnar A.P."/>
            <person name="Mule G."/>
            <person name="Ngan C.Y."/>
            <person name="Orejas M."/>
            <person name="Orosz E."/>
            <person name="Ouedraogo J.P."/>
            <person name="Overkamp K.M."/>
            <person name="Park H.-S."/>
            <person name="Perrone G."/>
            <person name="Piumi F."/>
            <person name="Punt P.J."/>
            <person name="Ram A.F."/>
            <person name="Ramon A."/>
            <person name="Rauscher S."/>
            <person name="Record E."/>
            <person name="Riano-Pachon D.M."/>
            <person name="Robert V."/>
            <person name="Roehrig J."/>
            <person name="Ruller R."/>
            <person name="Salamov A."/>
            <person name="Salih N.S."/>
            <person name="Samson R.A."/>
            <person name="Sandor E."/>
            <person name="Sanguinetti M."/>
            <person name="Schuetze T."/>
            <person name="Sepcic K."/>
            <person name="Shelest E."/>
            <person name="Sherlock G."/>
            <person name="Sophianopoulou V."/>
            <person name="Squina F.M."/>
            <person name="Sun H."/>
            <person name="Susca A."/>
            <person name="Todd R.B."/>
            <person name="Tsang A."/>
            <person name="Unkles S.E."/>
            <person name="van de Wiele N."/>
            <person name="van Rossen-Uffink D."/>
            <person name="Oliveira J.V."/>
            <person name="Vesth T.C."/>
            <person name="Visser J."/>
            <person name="Yu J.-H."/>
            <person name="Zhou M."/>
            <person name="Andersen M.R."/>
            <person name="Archer D.B."/>
            <person name="Baker S.E."/>
            <person name="Benoit I."/>
            <person name="Brakhage A.A."/>
            <person name="Braus G.H."/>
            <person name="Fischer R."/>
            <person name="Frisvad J.C."/>
            <person name="Goldman G.H."/>
            <person name="Houbraken J."/>
            <person name="Oakley B."/>
            <person name="Pocsi I."/>
            <person name="Scazzocchio C."/>
            <person name="Seiboth B."/>
            <person name="vanKuyk P.A."/>
            <person name="Wortman J."/>
            <person name="Dyer P.S."/>
            <person name="Grigoriev I.V."/>
        </authorList>
    </citation>
    <scope>NUCLEOTIDE SEQUENCE [LARGE SCALE GENOMIC DNA]</scope>
    <source>
        <strain evidence="2">CBS 583.65</strain>
    </source>
</reference>
<evidence type="ECO:0000313" key="1">
    <source>
        <dbReference type="EMBL" id="OJJ02518.1"/>
    </source>
</evidence>
<dbReference type="RefSeq" id="XP_040668280.1">
    <property type="nucleotide sequence ID" value="XM_040815968.1"/>
</dbReference>
<evidence type="ECO:0000313" key="2">
    <source>
        <dbReference type="Proteomes" id="UP000184073"/>
    </source>
</evidence>
<keyword evidence="2" id="KW-1185">Reference proteome</keyword>
<dbReference type="AlphaFoldDB" id="A0A1L9PLX4"/>